<feature type="domain" description="N-acetyltransferase" evidence="1">
    <location>
        <begin position="1"/>
        <end position="143"/>
    </location>
</feature>
<evidence type="ECO:0000259" key="1">
    <source>
        <dbReference type="PROSITE" id="PS51186"/>
    </source>
</evidence>
<dbReference type="AlphaFoldDB" id="A0A1Y6MQZ3"/>
<dbReference type="Pfam" id="PF13527">
    <property type="entry name" value="Acetyltransf_9"/>
    <property type="match status" value="1"/>
</dbReference>
<dbReference type="InterPro" id="IPR016181">
    <property type="entry name" value="Acyl_CoA_acyltransferase"/>
</dbReference>
<dbReference type="EMBL" id="FYAK01000012">
    <property type="protein sequence ID" value="SMY38220.1"/>
    <property type="molecule type" value="Genomic_DNA"/>
</dbReference>
<organism evidence="2 3">
    <name type="scientific">Photobacterium malacitanum</name>
    <dbReference type="NCBI Taxonomy" id="2204294"/>
    <lineage>
        <taxon>Bacteria</taxon>
        <taxon>Pseudomonadati</taxon>
        <taxon>Pseudomonadota</taxon>
        <taxon>Gammaproteobacteria</taxon>
        <taxon>Vibrionales</taxon>
        <taxon>Vibrionaceae</taxon>
        <taxon>Photobacterium</taxon>
    </lineage>
</organism>
<name>A0A1Y6MQZ3_9GAMM</name>
<evidence type="ECO:0000313" key="2">
    <source>
        <dbReference type="EMBL" id="SMY38220.1"/>
    </source>
</evidence>
<dbReference type="PROSITE" id="PS51186">
    <property type="entry name" value="GNAT"/>
    <property type="match status" value="1"/>
</dbReference>
<dbReference type="Proteomes" id="UP000195963">
    <property type="component" value="Unassembled WGS sequence"/>
</dbReference>
<protein>
    <recommendedName>
        <fullName evidence="1">N-acetyltransferase domain-containing protein</fullName>
    </recommendedName>
</protein>
<dbReference type="InterPro" id="IPR000182">
    <property type="entry name" value="GNAT_dom"/>
</dbReference>
<accession>A0A1Y6MQZ3</accession>
<dbReference type="GO" id="GO:0016747">
    <property type="term" value="F:acyltransferase activity, transferring groups other than amino-acyl groups"/>
    <property type="evidence" value="ECO:0007669"/>
    <property type="project" value="InterPro"/>
</dbReference>
<reference evidence="3" key="1">
    <citation type="submission" date="2017-06" db="EMBL/GenBank/DDBJ databases">
        <authorList>
            <person name="Rodrigo-Torres L."/>
            <person name="Arahal R.D."/>
            <person name="Lucena T."/>
        </authorList>
    </citation>
    <scope>NUCLEOTIDE SEQUENCE [LARGE SCALE GENOMIC DNA]</scope>
    <source>
        <strain evidence="3">CECT 9190</strain>
    </source>
</reference>
<keyword evidence="3" id="KW-1185">Reference proteome</keyword>
<evidence type="ECO:0000313" key="3">
    <source>
        <dbReference type="Proteomes" id="UP000195963"/>
    </source>
</evidence>
<dbReference type="SUPFAM" id="SSF55729">
    <property type="entry name" value="Acyl-CoA N-acyltransferases (Nat)"/>
    <property type="match status" value="1"/>
</dbReference>
<dbReference type="Gene3D" id="3.40.630.30">
    <property type="match status" value="1"/>
</dbReference>
<dbReference type="RefSeq" id="WP_087846262.1">
    <property type="nucleotide sequence ID" value="NZ_FYAK01000012.1"/>
</dbReference>
<proteinExistence type="predicted"/>
<dbReference type="CDD" id="cd04301">
    <property type="entry name" value="NAT_SF"/>
    <property type="match status" value="1"/>
</dbReference>
<gene>
    <name evidence="2" type="ORF">PMAL9190_03445</name>
</gene>
<sequence length="169" mass="19663">MNIRILDTQETYTYEAKLNVHLQLIFDQYSCVEINDELVCSIVIEMQKKIVACGFAYSREMTQGSKFRAGIIGGIAVHPNFRGLGLSKVIMKHLDERLIAEGVNHSFLFAYEPKVYVSSGYNELKSQIHYYDIQHKKWERFVYRGGMIKSYTSLILNEYLPIEFNGRIY</sequence>